<feature type="transmembrane region" description="Helical" evidence="5">
    <location>
        <begin position="164"/>
        <end position="183"/>
    </location>
</feature>
<dbReference type="GO" id="GO:0005886">
    <property type="term" value="C:plasma membrane"/>
    <property type="evidence" value="ECO:0007669"/>
    <property type="project" value="UniProtKB-ARBA"/>
</dbReference>
<dbReference type="AlphaFoldDB" id="A0A7T7XKI6"/>
<evidence type="ECO:0000256" key="3">
    <source>
        <dbReference type="ARBA" id="ARBA00022989"/>
    </source>
</evidence>
<feature type="transmembrane region" description="Helical" evidence="5">
    <location>
        <begin position="26"/>
        <end position="59"/>
    </location>
</feature>
<protein>
    <recommendedName>
        <fullName evidence="8">Energy-coupling factor transporter transmembrane protein EcfT</fullName>
    </recommendedName>
</protein>
<dbReference type="CDD" id="cd16914">
    <property type="entry name" value="EcfT"/>
    <property type="match status" value="1"/>
</dbReference>
<name>A0A7T7XKI6_9SPIR</name>
<accession>A0A7T7XKI6</accession>
<evidence type="ECO:0000256" key="2">
    <source>
        <dbReference type="ARBA" id="ARBA00022692"/>
    </source>
</evidence>
<evidence type="ECO:0000313" key="6">
    <source>
        <dbReference type="EMBL" id="QQO07990.1"/>
    </source>
</evidence>
<dbReference type="InterPro" id="IPR003339">
    <property type="entry name" value="ABC/ECF_trnsptr_transmembrane"/>
</dbReference>
<dbReference type="Proteomes" id="UP000595917">
    <property type="component" value="Chromosome"/>
</dbReference>
<evidence type="ECO:0000256" key="1">
    <source>
        <dbReference type="ARBA" id="ARBA00004141"/>
    </source>
</evidence>
<dbReference type="KEGG" id="bhc:JFL75_13690"/>
<sequence length="231" mass="24697">MARSVIPYSYRPGNSLLHRLPAGLKFLGLLGISLATFFFGPWALAGAAALILAGSLIAGIKPWELFCGSRMLLISAGLVVLIRSVQFTPLGFDTEGCVAGLVFAGVLMVSFCAASLLFSVTTMAELRDSAAKAEGLLLIAAAALLKPLKPSWSRAVSERRKKPVIALVLTLMLGFLPRFFEIWNTSEEAYRARGGRKGIKQILVLVPLVSERMLETAGETAAAFEARGSLL</sequence>
<comment type="subcellular location">
    <subcellularLocation>
        <location evidence="1">Membrane</location>
        <topology evidence="1">Multi-pass membrane protein</topology>
    </subcellularLocation>
</comment>
<dbReference type="Pfam" id="PF02361">
    <property type="entry name" value="CbiQ"/>
    <property type="match status" value="1"/>
</dbReference>
<evidence type="ECO:0000313" key="7">
    <source>
        <dbReference type="Proteomes" id="UP000595917"/>
    </source>
</evidence>
<keyword evidence="2 5" id="KW-0812">Transmembrane</keyword>
<evidence type="ECO:0000256" key="4">
    <source>
        <dbReference type="ARBA" id="ARBA00023136"/>
    </source>
</evidence>
<dbReference type="EMBL" id="CP067089">
    <property type="protein sequence ID" value="QQO07990.1"/>
    <property type="molecule type" value="Genomic_DNA"/>
</dbReference>
<evidence type="ECO:0008006" key="8">
    <source>
        <dbReference type="Google" id="ProtNLM"/>
    </source>
</evidence>
<keyword evidence="7" id="KW-1185">Reference proteome</keyword>
<feature type="transmembrane region" description="Helical" evidence="5">
    <location>
        <begin position="71"/>
        <end position="92"/>
    </location>
</feature>
<feature type="transmembrane region" description="Helical" evidence="5">
    <location>
        <begin position="98"/>
        <end position="118"/>
    </location>
</feature>
<keyword evidence="3 5" id="KW-1133">Transmembrane helix</keyword>
<reference evidence="6" key="1">
    <citation type="submission" date="2021-01" db="EMBL/GenBank/DDBJ databases">
        <title>Description of Breznakiella homolactica.</title>
        <authorList>
            <person name="Song Y."/>
            <person name="Brune A."/>
        </authorList>
    </citation>
    <scope>NUCLEOTIDE SEQUENCE</scope>
    <source>
        <strain evidence="6">RmG30</strain>
    </source>
</reference>
<organism evidence="6 7">
    <name type="scientific">Breznakiella homolactica</name>
    <dbReference type="NCBI Taxonomy" id="2798577"/>
    <lineage>
        <taxon>Bacteria</taxon>
        <taxon>Pseudomonadati</taxon>
        <taxon>Spirochaetota</taxon>
        <taxon>Spirochaetia</taxon>
        <taxon>Spirochaetales</taxon>
        <taxon>Breznakiellaceae</taxon>
        <taxon>Breznakiella</taxon>
    </lineage>
</organism>
<dbReference type="RefSeq" id="WP_215625296.1">
    <property type="nucleotide sequence ID" value="NZ_CP067089.2"/>
</dbReference>
<proteinExistence type="predicted"/>
<keyword evidence="4 5" id="KW-0472">Membrane</keyword>
<gene>
    <name evidence="6" type="ORF">JFL75_13690</name>
</gene>
<evidence type="ECO:0000256" key="5">
    <source>
        <dbReference type="SAM" id="Phobius"/>
    </source>
</evidence>